<dbReference type="AlphaFoldDB" id="F2Q1H8"/>
<comment type="similarity">
    <text evidence="1">Belongs to the Tango6 family.</text>
</comment>
<dbReference type="Pfam" id="PF10304">
    <property type="entry name" value="RTP1_C2"/>
    <property type="match status" value="1"/>
</dbReference>
<reference evidence="6" key="1">
    <citation type="journal article" date="2012" name="MBio">
        <title>Comparative genome analysis of Trichophyton rubrum and related dermatophytes reveals candidate genes involved in infection.</title>
        <authorList>
            <person name="Martinez D.A."/>
            <person name="Oliver B.G."/>
            <person name="Graeser Y."/>
            <person name="Goldberg J.M."/>
            <person name="Li W."/>
            <person name="Martinez-Rossi N.M."/>
            <person name="Monod M."/>
            <person name="Shelest E."/>
            <person name="Barton R.C."/>
            <person name="Birch E."/>
            <person name="Brakhage A.A."/>
            <person name="Chen Z."/>
            <person name="Gurr S.J."/>
            <person name="Heiman D."/>
            <person name="Heitman J."/>
            <person name="Kosti I."/>
            <person name="Rossi A."/>
            <person name="Saif S."/>
            <person name="Samalova M."/>
            <person name="Saunders C.W."/>
            <person name="Shea T."/>
            <person name="Summerbell R.C."/>
            <person name="Xu J."/>
            <person name="Young S."/>
            <person name="Zeng Q."/>
            <person name="Birren B.W."/>
            <person name="Cuomo C.A."/>
            <person name="White T.C."/>
        </authorList>
    </citation>
    <scope>NUCLEOTIDE SEQUENCE [LARGE SCALE GENOMIC DNA]</scope>
    <source>
        <strain evidence="6">ATCC MYA-4606 / CBS 127.97</strain>
    </source>
</reference>
<organism evidence="5 6">
    <name type="scientific">Trichophyton equinum (strain ATCC MYA-4606 / CBS 127.97)</name>
    <name type="common">Horse ringworm fungus</name>
    <dbReference type="NCBI Taxonomy" id="559882"/>
    <lineage>
        <taxon>Eukaryota</taxon>
        <taxon>Fungi</taxon>
        <taxon>Dikarya</taxon>
        <taxon>Ascomycota</taxon>
        <taxon>Pezizomycotina</taxon>
        <taxon>Eurotiomycetes</taxon>
        <taxon>Eurotiomycetidae</taxon>
        <taxon>Onygenales</taxon>
        <taxon>Arthrodermataceae</taxon>
        <taxon>Trichophyton</taxon>
    </lineage>
</organism>
<dbReference type="VEuPathDB" id="FungiDB:TEQG_06983"/>
<dbReference type="InterPro" id="IPR039600">
    <property type="entry name" value="TANGO6/Rtp1"/>
</dbReference>
<sequence>MAVRRPGVTRGISKQLSFDVARVASHEDIISYPGEKSTVVNKWESLRKNPGLSLVDSLIKTLPENYETGRSPRERVIRRSLDLLTDVYQSLIQLGLTQKFLDDHTTGLEDAKRRRILNALLDLISLEGIYPSLSAGAGIPLEKRVLSSLPTGVVARQDGSEERTSPQTEAFLHYILKSLREILQGNHSSLQSIIMGRLLSDLISAAAELSFHSQYLAQSDIECCNSMFWKIIEDTPTPLLLPVLTSFLQPTSAPWLKDPISSALSSIPLRKEGVFQTITFLASQFAPENSSTTQQINGPPITAQAIMQSSRILSSIPRGITPQSFLTNVGPKLLSLLDGDDMDLRKTASYIIGNGILPKRPIGAPGTIGFEIFVKPIFDAFHGKTDDSSTLWLRGFNRDGSPASEENRSHLNGCAAVNTHQLSLALSRLTSLVVLHPNPALLKRLIGPIMLPLWGLHWHTKSLKNHKWADHTFVLLQNFFSISSAKSRFERLVENMMWDGEETWTYKHSLSHDIFVGKREPANLEPTDIMQIIENVNQRADLLVTFLGVDPQRETHIGDIFLFVISKWLLGGRGISENQPLISPDDIHLGLQKVVYTKIAEKIISQFQDILCRRLDQIVKLVNQLIDHEIHLVMNRDKKETTKPSLESLGNISRNHDNGSNVHSSDSAESPEPLSAALSLLSTLLLSSDLNPGDEIRTLLSETKLKIDRVLPFVSQAVKHPATALSIHIEFLIGGYLPHEKSECVSAVNQQHINDMEMHRQAIANLNSPLPPVQAEGLSILSGLIKKSSPVLDIPATLTLLISLIIRGEGNGGDDEFVYLNVISHIGVLASKHPRTVIKTLSERYRDSSEEASLDERLRIGEAILRAVEEIGGALVGETATILGDTMVEVAGRRGKKPKAKEKRLADAKRGKLVKGKTDDAEDLEAEAADIINQLDQDTDSEPEDPEKSAYLNKILQAWASGAASDEQPDDLRARASAISILASAIKTNIAGIGQRIVSTSMEMALSTLTLETGPENAIIRCASTILMLDITKALDNAMEQGIDLGFGFSHTTSTYSLSPINVDTIGNIPDILHVLAFVESKETDVLVRGHVRALTESLEAWTEKVILRGVGASAQPRFELGDRLAGLDITPVAGAPGTGGRPRIEEIE</sequence>
<dbReference type="PANTHER" id="PTHR20959:SF1">
    <property type="entry name" value="TRANSPORT AND GOLGI ORGANIZATION PROTEIN 6 HOMOLOG"/>
    <property type="match status" value="1"/>
</dbReference>
<proteinExistence type="inferred from homology"/>
<evidence type="ECO:0000256" key="1">
    <source>
        <dbReference type="ARBA" id="ARBA00005724"/>
    </source>
</evidence>
<dbReference type="eggNOG" id="KOG4653">
    <property type="taxonomic scope" value="Eukaryota"/>
</dbReference>
<feature type="compositionally biased region" description="Basic residues" evidence="2">
    <location>
        <begin position="893"/>
        <end position="902"/>
    </location>
</feature>
<protein>
    <recommendedName>
        <fullName evidence="7">Protein required for cell viability</fullName>
    </recommendedName>
</protein>
<feature type="region of interest" description="Disordered" evidence="2">
    <location>
        <begin position="893"/>
        <end position="921"/>
    </location>
</feature>
<feature type="compositionally biased region" description="Polar residues" evidence="2">
    <location>
        <begin position="643"/>
        <end position="663"/>
    </location>
</feature>
<dbReference type="OrthoDB" id="39591at2759"/>
<evidence type="ECO:0000259" key="4">
    <source>
        <dbReference type="Pfam" id="PF10363"/>
    </source>
</evidence>
<evidence type="ECO:0000259" key="3">
    <source>
        <dbReference type="Pfam" id="PF10304"/>
    </source>
</evidence>
<name>F2Q1H8_TRIEC</name>
<gene>
    <name evidence="5" type="ORF">TEQG_06983</name>
</gene>
<keyword evidence="6" id="KW-1185">Reference proteome</keyword>
<feature type="domain" description="RNA polymerase II assembly factor Rtp1 C-terminal" evidence="4">
    <location>
        <begin position="760"/>
        <end position="872"/>
    </location>
</feature>
<dbReference type="PANTHER" id="PTHR20959">
    <property type="entry name" value="TRANSPORT AND GOLGI ORGANIZATION PROTEIN 6 FAMILY MEMBER"/>
    <property type="match status" value="1"/>
</dbReference>
<dbReference type="EMBL" id="DS995770">
    <property type="protein sequence ID" value="EGE07996.1"/>
    <property type="molecule type" value="Genomic_DNA"/>
</dbReference>
<evidence type="ECO:0000313" key="6">
    <source>
        <dbReference type="Proteomes" id="UP000009169"/>
    </source>
</evidence>
<dbReference type="HOGENOM" id="CLU_006300_1_0_1"/>
<evidence type="ECO:0000256" key="2">
    <source>
        <dbReference type="SAM" id="MobiDB-lite"/>
    </source>
</evidence>
<dbReference type="InterPro" id="IPR016024">
    <property type="entry name" value="ARM-type_fold"/>
</dbReference>
<dbReference type="Pfam" id="PF10363">
    <property type="entry name" value="RTP1_C1"/>
    <property type="match status" value="1"/>
</dbReference>
<dbReference type="InterPro" id="IPR019414">
    <property type="entry name" value="Rtp1_C2"/>
</dbReference>
<evidence type="ECO:0008006" key="7">
    <source>
        <dbReference type="Google" id="ProtNLM"/>
    </source>
</evidence>
<evidence type="ECO:0000313" key="5">
    <source>
        <dbReference type="EMBL" id="EGE07996.1"/>
    </source>
</evidence>
<accession>F2Q1H8</accession>
<dbReference type="InterPro" id="IPR019451">
    <property type="entry name" value="Rtp1_C1"/>
</dbReference>
<feature type="domain" description="RNA polymerase II assembly factor Rtp1 C-terminal" evidence="3">
    <location>
        <begin position="1068"/>
        <end position="1101"/>
    </location>
</feature>
<feature type="region of interest" description="Disordered" evidence="2">
    <location>
        <begin position="641"/>
        <end position="671"/>
    </location>
</feature>
<dbReference type="SUPFAM" id="SSF48371">
    <property type="entry name" value="ARM repeat"/>
    <property type="match status" value="1"/>
</dbReference>
<dbReference type="Proteomes" id="UP000009169">
    <property type="component" value="Unassembled WGS sequence"/>
</dbReference>
<dbReference type="GO" id="GO:0009306">
    <property type="term" value="P:protein secretion"/>
    <property type="evidence" value="ECO:0007669"/>
    <property type="project" value="TreeGrafter"/>
</dbReference>